<dbReference type="InterPro" id="IPR058625">
    <property type="entry name" value="MdtA-like_BSH"/>
</dbReference>
<keyword evidence="2" id="KW-0732">Signal</keyword>
<name>A0ABS8UFP5_9GAMM</name>
<reference evidence="6" key="1">
    <citation type="submission" date="2021-12" db="EMBL/GenBank/DDBJ databases">
        <authorList>
            <person name="Ulrich A."/>
        </authorList>
    </citation>
    <scope>NUCLEOTIDE SEQUENCE</scope>
    <source>
        <strain evidence="6">A1P009</strain>
    </source>
</reference>
<keyword evidence="7" id="KW-1185">Reference proteome</keyword>
<comment type="caution">
    <text evidence="6">The sequence shown here is derived from an EMBL/GenBank/DDBJ whole genome shotgun (WGS) entry which is preliminary data.</text>
</comment>
<dbReference type="Pfam" id="PF25954">
    <property type="entry name" value="Beta-barrel_RND_2"/>
    <property type="match status" value="1"/>
</dbReference>
<comment type="similarity">
    <text evidence="1">Belongs to the membrane fusion protein (MFP) (TC 8.A.1) family.</text>
</comment>
<dbReference type="PANTHER" id="PTHR30469:SF15">
    <property type="entry name" value="HLYD FAMILY OF SECRETION PROTEINS"/>
    <property type="match status" value="1"/>
</dbReference>
<dbReference type="InterPro" id="IPR006143">
    <property type="entry name" value="RND_pump_MFP"/>
</dbReference>
<dbReference type="NCBIfam" id="TIGR01730">
    <property type="entry name" value="RND_mfp"/>
    <property type="match status" value="1"/>
</dbReference>
<evidence type="ECO:0000259" key="3">
    <source>
        <dbReference type="Pfam" id="PF25876"/>
    </source>
</evidence>
<dbReference type="RefSeq" id="WP_232137575.1">
    <property type="nucleotide sequence ID" value="NZ_CP089507.1"/>
</dbReference>
<evidence type="ECO:0000259" key="4">
    <source>
        <dbReference type="Pfam" id="PF25917"/>
    </source>
</evidence>
<proteinExistence type="inferred from homology"/>
<dbReference type="Proteomes" id="UP001430360">
    <property type="component" value="Unassembled WGS sequence"/>
</dbReference>
<dbReference type="Pfam" id="PF25876">
    <property type="entry name" value="HH_MFP_RND"/>
    <property type="match status" value="1"/>
</dbReference>
<reference evidence="6" key="2">
    <citation type="journal article" date="2022" name="Syst. Appl. Microbiol.">
        <title>Physiological and genomic characterisation of Luteimonas fraxinea sp. nov., a bacterial species associated with trees tolerant to ash dieback.</title>
        <authorList>
            <person name="Ulrich K."/>
            <person name="Becker R."/>
            <person name="Behrendt U."/>
            <person name="Kube M."/>
            <person name="Schneck V."/>
            <person name="Ulrich A."/>
        </authorList>
    </citation>
    <scope>NUCLEOTIDE SEQUENCE</scope>
    <source>
        <strain evidence="6">A1P009</strain>
    </source>
</reference>
<sequence length="382" mass="39822">MRRLTLLRPSRLALPVLAACTLALAACGDRTAPEPVARPVLVVTPASAADSGAAAFPGEIRAREESTLAFQVGGQLLRRDVDAGAHVRRGQVLAEIDPGDLRLQQQSAQAQVASAEAEYARTRTDRARYAALVDQQLISRSQMDAQDAAYTAAQAQLRAARAQADVAGNQAGYTQLRAPRDGVIASREAEAGQVVAAGQAIFMLAGDDGREVAIALPESRIAGFAIGQPAQIELWNRPGVRVPGTIREIAAAADPQARTYAARVAIVDDAVEGLELGQSARVYLAAATSDTDLQVPLTAIQPGADGGKAVWVVDRAEGTLRSVPVETGPYGARSVPVLSGLAADALVVAAGGHLLREGQRVTPVDRENRPVQLQAAQPAAAE</sequence>
<dbReference type="Pfam" id="PF25917">
    <property type="entry name" value="BSH_RND"/>
    <property type="match status" value="1"/>
</dbReference>
<dbReference type="Gene3D" id="1.10.287.470">
    <property type="entry name" value="Helix hairpin bin"/>
    <property type="match status" value="1"/>
</dbReference>
<feature type="signal peptide" evidence="2">
    <location>
        <begin position="1"/>
        <end position="25"/>
    </location>
</feature>
<accession>A0ABS8UFP5</accession>
<feature type="chain" id="PRO_5046859812" evidence="2">
    <location>
        <begin position="26"/>
        <end position="382"/>
    </location>
</feature>
<feature type="domain" description="CusB-like beta-barrel" evidence="5">
    <location>
        <begin position="213"/>
        <end position="287"/>
    </location>
</feature>
<dbReference type="PROSITE" id="PS51257">
    <property type="entry name" value="PROKAR_LIPOPROTEIN"/>
    <property type="match status" value="1"/>
</dbReference>
<evidence type="ECO:0000256" key="1">
    <source>
        <dbReference type="ARBA" id="ARBA00009477"/>
    </source>
</evidence>
<feature type="domain" description="Multidrug resistance protein MdtA-like barrel-sandwich hybrid" evidence="4">
    <location>
        <begin position="68"/>
        <end position="203"/>
    </location>
</feature>
<dbReference type="EMBL" id="JAJQKU010000005">
    <property type="protein sequence ID" value="MCD9098310.1"/>
    <property type="molecule type" value="Genomic_DNA"/>
</dbReference>
<dbReference type="SUPFAM" id="SSF111369">
    <property type="entry name" value="HlyD-like secretion proteins"/>
    <property type="match status" value="1"/>
</dbReference>
<dbReference type="PANTHER" id="PTHR30469">
    <property type="entry name" value="MULTIDRUG RESISTANCE PROTEIN MDTA"/>
    <property type="match status" value="1"/>
</dbReference>
<dbReference type="Gene3D" id="2.40.50.100">
    <property type="match status" value="1"/>
</dbReference>
<dbReference type="InterPro" id="IPR058624">
    <property type="entry name" value="MdtA-like_HH"/>
</dbReference>
<protein>
    <submittedName>
        <fullName evidence="6">Efflux RND transporter periplasmic adaptor subunit</fullName>
    </submittedName>
</protein>
<dbReference type="Gene3D" id="2.40.30.170">
    <property type="match status" value="1"/>
</dbReference>
<dbReference type="Gene3D" id="2.40.420.20">
    <property type="match status" value="1"/>
</dbReference>
<evidence type="ECO:0000313" key="6">
    <source>
        <dbReference type="EMBL" id="MCD9098310.1"/>
    </source>
</evidence>
<evidence type="ECO:0000256" key="2">
    <source>
        <dbReference type="SAM" id="SignalP"/>
    </source>
</evidence>
<evidence type="ECO:0000313" key="7">
    <source>
        <dbReference type="Proteomes" id="UP001430360"/>
    </source>
</evidence>
<evidence type="ECO:0000259" key="5">
    <source>
        <dbReference type="Pfam" id="PF25954"/>
    </source>
</evidence>
<feature type="domain" description="Multidrug resistance protein MdtA-like alpha-helical hairpin" evidence="3">
    <location>
        <begin position="105"/>
        <end position="174"/>
    </location>
</feature>
<dbReference type="InterPro" id="IPR058792">
    <property type="entry name" value="Beta-barrel_RND_2"/>
</dbReference>
<gene>
    <name evidence="6" type="ORF">LTT95_15320</name>
</gene>
<organism evidence="6 7">
    <name type="scientific">Luteimonas fraxinea</name>
    <dbReference type="NCBI Taxonomy" id="2901869"/>
    <lineage>
        <taxon>Bacteria</taxon>
        <taxon>Pseudomonadati</taxon>
        <taxon>Pseudomonadota</taxon>
        <taxon>Gammaproteobacteria</taxon>
        <taxon>Lysobacterales</taxon>
        <taxon>Lysobacteraceae</taxon>
        <taxon>Luteimonas</taxon>
    </lineage>
</organism>